<evidence type="ECO:0000256" key="2">
    <source>
        <dbReference type="ARBA" id="ARBA00016807"/>
    </source>
</evidence>
<reference evidence="8 9" key="1">
    <citation type="journal article" date="2018" name="Genome Res.">
        <title>The genomic architecture and molecular evolution of ant odorant receptors.</title>
        <authorList>
            <person name="McKenzie S.K."/>
            <person name="Kronauer D.J.C."/>
        </authorList>
    </citation>
    <scope>NUCLEOTIDE SEQUENCE [LARGE SCALE GENOMIC DNA]</scope>
    <source>
        <strain evidence="8">Clonal line C1</strain>
    </source>
</reference>
<dbReference type="AlphaFoldDB" id="A0A3L8DR04"/>
<evidence type="ECO:0000256" key="5">
    <source>
        <dbReference type="ARBA" id="ARBA00025466"/>
    </source>
</evidence>
<evidence type="ECO:0000259" key="7">
    <source>
        <dbReference type="Pfam" id="PF13873"/>
    </source>
</evidence>
<dbReference type="PANTHER" id="PTHR23098:SF23">
    <property type="entry name" value="MYB-RELATED TRANSCRIPTION FACTOR, PARTNER OF PROFILIN-LIKE ISOFORM X2-RELATED"/>
    <property type="match status" value="1"/>
</dbReference>
<dbReference type="InterPro" id="IPR028002">
    <property type="entry name" value="Myb_DNA-bind_5"/>
</dbReference>
<dbReference type="PANTHER" id="PTHR23098">
    <property type="entry name" value="AGAP001331-PA-RELATED"/>
    <property type="match status" value="1"/>
</dbReference>
<accession>A0A3L8DR04</accession>
<dbReference type="EMBL" id="QOIP01000005">
    <property type="protein sequence ID" value="RLU22726.1"/>
    <property type="molecule type" value="Genomic_DNA"/>
</dbReference>
<proteinExistence type="predicted"/>
<comment type="subunit">
    <text evidence="1">Self-associates forming complexes of several hundred monomers.</text>
</comment>
<evidence type="ECO:0000313" key="9">
    <source>
        <dbReference type="Proteomes" id="UP000279307"/>
    </source>
</evidence>
<organism evidence="8 9">
    <name type="scientific">Ooceraea biroi</name>
    <name type="common">Clonal raider ant</name>
    <name type="synonym">Cerapachys biroi</name>
    <dbReference type="NCBI Taxonomy" id="2015173"/>
    <lineage>
        <taxon>Eukaryota</taxon>
        <taxon>Metazoa</taxon>
        <taxon>Ecdysozoa</taxon>
        <taxon>Arthropoda</taxon>
        <taxon>Hexapoda</taxon>
        <taxon>Insecta</taxon>
        <taxon>Pterygota</taxon>
        <taxon>Neoptera</taxon>
        <taxon>Endopterygota</taxon>
        <taxon>Hymenoptera</taxon>
        <taxon>Apocrita</taxon>
        <taxon>Aculeata</taxon>
        <taxon>Formicoidea</taxon>
        <taxon>Formicidae</taxon>
        <taxon>Dorylinae</taxon>
        <taxon>Ooceraea</taxon>
    </lineage>
</organism>
<evidence type="ECO:0000256" key="1">
    <source>
        <dbReference type="ARBA" id="ARBA00011764"/>
    </source>
</evidence>
<protein>
    <recommendedName>
        <fullName evidence="2">Regulatory protein zeste</fullName>
    </recommendedName>
</protein>
<name>A0A3L8DR04_OOCBI</name>
<feature type="domain" description="Myb/SANT-like DNA-binding" evidence="7">
    <location>
        <begin position="18"/>
        <end position="96"/>
    </location>
</feature>
<feature type="compositionally biased region" description="Polar residues" evidence="6">
    <location>
        <begin position="203"/>
        <end position="215"/>
    </location>
</feature>
<dbReference type="Proteomes" id="UP000279307">
    <property type="component" value="Chromosome 5"/>
</dbReference>
<comment type="caution">
    <text evidence="8">The sequence shown here is derived from an EMBL/GenBank/DDBJ whole genome shotgun (WGS) entry which is preliminary data.</text>
</comment>
<keyword evidence="4" id="KW-0804">Transcription</keyword>
<evidence type="ECO:0000256" key="4">
    <source>
        <dbReference type="ARBA" id="ARBA00023163"/>
    </source>
</evidence>
<keyword evidence="3" id="KW-0805">Transcription regulation</keyword>
<dbReference type="OrthoDB" id="7553281at2759"/>
<evidence type="ECO:0000256" key="3">
    <source>
        <dbReference type="ARBA" id="ARBA00023015"/>
    </source>
</evidence>
<dbReference type="GO" id="GO:0005634">
    <property type="term" value="C:nucleus"/>
    <property type="evidence" value="ECO:0007669"/>
    <property type="project" value="TreeGrafter"/>
</dbReference>
<sequence length="296" mass="33616">MKNKTCYKCNVTKTAKSRQERATQQQIEALVTFLEQHPHVVSGKFTTMNSHTQLQGSWEDLATFLNSLKPNGKEKDVKSWKTTWRDLKSKVSDKVQKLRKERAATGNNPININISELEKRILGIIGHEYIQGLTGIPDSFPEEHDNAIQELTAGNENILNEMPVPIIIPELEDISIDITNENEGELRTEQHNPIAQNIIDPCISSSQGNTTQTRPSEPRKRRNVDRLGVQLYDARESFGTIADKHAEALMMLAEAMKLQAEATLQISNVMERMAKNEERQTQLLEVIFKCIQDEKI</sequence>
<gene>
    <name evidence="8" type="ORF">DMN91_005004</name>
</gene>
<evidence type="ECO:0000313" key="8">
    <source>
        <dbReference type="EMBL" id="RLU22726.1"/>
    </source>
</evidence>
<comment type="function">
    <text evidence="5">Involved in transvection phenomena (= synapsis-dependent gene expression), where the synaptic pairing of chromosomes carrying genes with which zeste interacts influences the expression of these genes. Zeste binds to DNA and stimulates transcription from a nearby promoter.</text>
</comment>
<dbReference type="Pfam" id="PF13873">
    <property type="entry name" value="Myb_DNA-bind_5"/>
    <property type="match status" value="1"/>
</dbReference>
<feature type="region of interest" description="Disordered" evidence="6">
    <location>
        <begin position="200"/>
        <end position="223"/>
    </location>
</feature>
<evidence type="ECO:0000256" key="6">
    <source>
        <dbReference type="SAM" id="MobiDB-lite"/>
    </source>
</evidence>